<dbReference type="InterPro" id="IPR027417">
    <property type="entry name" value="P-loop_NTPase"/>
</dbReference>
<evidence type="ECO:0000256" key="4">
    <source>
        <dbReference type="ARBA" id="ARBA00022705"/>
    </source>
</evidence>
<reference evidence="8" key="1">
    <citation type="journal article" date="2020" name="mSystems">
        <title>Genome- and Community-Level Interaction Insights into Carbon Utilization and Element Cycling Functions of Hydrothermarchaeota in Hydrothermal Sediment.</title>
        <authorList>
            <person name="Zhou Z."/>
            <person name="Liu Y."/>
            <person name="Xu W."/>
            <person name="Pan J."/>
            <person name="Luo Z.H."/>
            <person name="Li M."/>
        </authorList>
    </citation>
    <scope>NUCLEOTIDE SEQUENCE [LARGE SCALE GENOMIC DNA]</scope>
    <source>
        <strain evidence="8">SpSt-413</strain>
    </source>
</reference>
<dbReference type="SUPFAM" id="SSF52540">
    <property type="entry name" value="P-loop containing nucleoside triphosphate hydrolases"/>
    <property type="match status" value="1"/>
</dbReference>
<name>A0A7C3W9J4_9BACT</name>
<dbReference type="PANTHER" id="PTHR34388:SF1">
    <property type="entry name" value="DNA POLYMERASE III SUBUNIT DELTA"/>
    <property type="match status" value="1"/>
</dbReference>
<accession>A0A7C3W9J4</accession>
<evidence type="ECO:0000256" key="5">
    <source>
        <dbReference type="ARBA" id="ARBA00022932"/>
    </source>
</evidence>
<dbReference type="GO" id="GO:0006261">
    <property type="term" value="P:DNA-templated DNA replication"/>
    <property type="evidence" value="ECO:0007669"/>
    <property type="project" value="TreeGrafter"/>
</dbReference>
<sequence>MSARPGFTFLICPDPEMIKRRLERLMREAGGGFEKQVFWGDADEFDPAYWQALSSVSLFATPKVVLLRRAENMDAAFWEKLARPLSGFNEYAWPVVCLEGPHDPKKGHSLPKGLDKQPYWKVAQARQWVWVSPGLTGDTIMPLLRDWAGARSLTFAPGVAQELAQALPRDMTAAARELDKLELAARDGVLSKDLVELIRSDPELEIFNFLKALEEGRDAAGVWCTVFGHQLASEDGFLFQFLAVLAREARLLWQLAHEDPDVKVHPYVRKLKSPLAGRMGRRGLARIWDLAMEAETSVKSGRKSPEQALEILVADLHVLFSGARGGA</sequence>
<evidence type="ECO:0000256" key="7">
    <source>
        <dbReference type="ARBA" id="ARBA00049244"/>
    </source>
</evidence>
<organism evidence="8">
    <name type="scientific">Fundidesulfovibrio putealis</name>
    <dbReference type="NCBI Taxonomy" id="270496"/>
    <lineage>
        <taxon>Bacteria</taxon>
        <taxon>Pseudomonadati</taxon>
        <taxon>Thermodesulfobacteriota</taxon>
        <taxon>Desulfovibrionia</taxon>
        <taxon>Desulfovibrionales</taxon>
        <taxon>Desulfovibrionaceae</taxon>
        <taxon>Fundidesulfovibrio</taxon>
    </lineage>
</organism>
<dbReference type="GO" id="GO:0009360">
    <property type="term" value="C:DNA polymerase III complex"/>
    <property type="evidence" value="ECO:0007669"/>
    <property type="project" value="TreeGrafter"/>
</dbReference>
<keyword evidence="2" id="KW-0808">Transferase</keyword>
<keyword evidence="5" id="KW-0239">DNA-directed DNA polymerase</keyword>
<proteinExistence type="inferred from homology"/>
<dbReference type="Gene3D" id="1.20.272.10">
    <property type="match status" value="1"/>
</dbReference>
<evidence type="ECO:0000256" key="3">
    <source>
        <dbReference type="ARBA" id="ARBA00022695"/>
    </source>
</evidence>
<keyword evidence="3" id="KW-0548">Nucleotidyltransferase</keyword>
<dbReference type="NCBIfam" id="TIGR01128">
    <property type="entry name" value="holA"/>
    <property type="match status" value="1"/>
</dbReference>
<dbReference type="GO" id="GO:0003677">
    <property type="term" value="F:DNA binding"/>
    <property type="evidence" value="ECO:0007669"/>
    <property type="project" value="InterPro"/>
</dbReference>
<gene>
    <name evidence="8" type="ORF">ENR59_02145</name>
</gene>
<evidence type="ECO:0000313" key="8">
    <source>
        <dbReference type="EMBL" id="HGG91739.1"/>
    </source>
</evidence>
<comment type="catalytic activity">
    <reaction evidence="7">
        <text>DNA(n) + a 2'-deoxyribonucleoside 5'-triphosphate = DNA(n+1) + diphosphate</text>
        <dbReference type="Rhea" id="RHEA:22508"/>
        <dbReference type="Rhea" id="RHEA-COMP:17339"/>
        <dbReference type="Rhea" id="RHEA-COMP:17340"/>
        <dbReference type="ChEBI" id="CHEBI:33019"/>
        <dbReference type="ChEBI" id="CHEBI:61560"/>
        <dbReference type="ChEBI" id="CHEBI:173112"/>
        <dbReference type="EC" id="2.7.7.7"/>
    </reaction>
</comment>
<comment type="similarity">
    <text evidence="6">Belongs to the DNA polymerase HolA subunit family.</text>
</comment>
<evidence type="ECO:0000256" key="6">
    <source>
        <dbReference type="ARBA" id="ARBA00034754"/>
    </source>
</evidence>
<protein>
    <recommendedName>
        <fullName evidence="1">DNA-directed DNA polymerase</fullName>
        <ecNumber evidence="1">2.7.7.7</ecNumber>
    </recommendedName>
</protein>
<dbReference type="GO" id="GO:0003887">
    <property type="term" value="F:DNA-directed DNA polymerase activity"/>
    <property type="evidence" value="ECO:0007669"/>
    <property type="project" value="UniProtKB-KW"/>
</dbReference>
<comment type="caution">
    <text evidence="8">The sequence shown here is derived from an EMBL/GenBank/DDBJ whole genome shotgun (WGS) entry which is preliminary data.</text>
</comment>
<keyword evidence="4" id="KW-0235">DNA replication</keyword>
<dbReference type="EC" id="2.7.7.7" evidence="1"/>
<dbReference type="InterPro" id="IPR005790">
    <property type="entry name" value="DNA_polIII_delta"/>
</dbReference>
<dbReference type="SUPFAM" id="SSF48019">
    <property type="entry name" value="post-AAA+ oligomerization domain-like"/>
    <property type="match status" value="1"/>
</dbReference>
<dbReference type="AlphaFoldDB" id="A0A7C3W9J4"/>
<evidence type="ECO:0000256" key="2">
    <source>
        <dbReference type="ARBA" id="ARBA00022679"/>
    </source>
</evidence>
<dbReference type="EMBL" id="DSRP01000147">
    <property type="protein sequence ID" value="HGG91739.1"/>
    <property type="molecule type" value="Genomic_DNA"/>
</dbReference>
<dbReference type="InterPro" id="IPR008921">
    <property type="entry name" value="DNA_pol3_clamp-load_cplx_C"/>
</dbReference>
<dbReference type="PANTHER" id="PTHR34388">
    <property type="entry name" value="DNA POLYMERASE III SUBUNIT DELTA"/>
    <property type="match status" value="1"/>
</dbReference>
<evidence type="ECO:0000256" key="1">
    <source>
        <dbReference type="ARBA" id="ARBA00012417"/>
    </source>
</evidence>